<proteinExistence type="predicted"/>
<comment type="caution">
    <text evidence="1">The sequence shown here is derived from an EMBL/GenBank/DDBJ whole genome shotgun (WGS) entry which is preliminary data.</text>
</comment>
<dbReference type="EMBL" id="MU150233">
    <property type="protein sequence ID" value="KAF9468469.1"/>
    <property type="molecule type" value="Genomic_DNA"/>
</dbReference>
<evidence type="ECO:0000313" key="1">
    <source>
        <dbReference type="EMBL" id="KAF9468469.1"/>
    </source>
</evidence>
<gene>
    <name evidence="1" type="ORF">BDZ94DRAFT_1246851</name>
</gene>
<dbReference type="Proteomes" id="UP000807353">
    <property type="component" value="Unassembled WGS sequence"/>
</dbReference>
<protein>
    <submittedName>
        <fullName evidence="1">Uncharacterized protein</fullName>
    </submittedName>
</protein>
<accession>A0A9P5YFT0</accession>
<reference evidence="1" key="1">
    <citation type="submission" date="2020-11" db="EMBL/GenBank/DDBJ databases">
        <authorList>
            <consortium name="DOE Joint Genome Institute"/>
            <person name="Ahrendt S."/>
            <person name="Riley R."/>
            <person name="Andreopoulos W."/>
            <person name="Labutti K."/>
            <person name="Pangilinan J."/>
            <person name="Ruiz-Duenas F.J."/>
            <person name="Barrasa J.M."/>
            <person name="Sanchez-Garcia M."/>
            <person name="Camarero S."/>
            <person name="Miyauchi S."/>
            <person name="Serrano A."/>
            <person name="Linde D."/>
            <person name="Babiker R."/>
            <person name="Drula E."/>
            <person name="Ayuso-Fernandez I."/>
            <person name="Pacheco R."/>
            <person name="Padilla G."/>
            <person name="Ferreira P."/>
            <person name="Barriuso J."/>
            <person name="Kellner H."/>
            <person name="Castanera R."/>
            <person name="Alfaro M."/>
            <person name="Ramirez L."/>
            <person name="Pisabarro A.G."/>
            <person name="Kuo A."/>
            <person name="Tritt A."/>
            <person name="Lipzen A."/>
            <person name="He G."/>
            <person name="Yan M."/>
            <person name="Ng V."/>
            <person name="Cullen D."/>
            <person name="Martin F."/>
            <person name="Rosso M.-N."/>
            <person name="Henrissat B."/>
            <person name="Hibbett D."/>
            <person name="Martinez A.T."/>
            <person name="Grigoriev I.V."/>
        </authorList>
    </citation>
    <scope>NUCLEOTIDE SEQUENCE</scope>
    <source>
        <strain evidence="1">CBS 247.69</strain>
    </source>
</reference>
<name>A0A9P5YFT0_9AGAR</name>
<sequence length="83" mass="8944">MSLDVASSAPSIKYLPSISPSMSISAVAERNRRNRGAIQRAGSIAELQTKVRLERLGELVLALDREISSGGGDNVKIPRGLRR</sequence>
<keyword evidence="2" id="KW-1185">Reference proteome</keyword>
<dbReference type="AlphaFoldDB" id="A0A9P5YFT0"/>
<organism evidence="1 2">
    <name type="scientific">Collybia nuda</name>
    <dbReference type="NCBI Taxonomy" id="64659"/>
    <lineage>
        <taxon>Eukaryota</taxon>
        <taxon>Fungi</taxon>
        <taxon>Dikarya</taxon>
        <taxon>Basidiomycota</taxon>
        <taxon>Agaricomycotina</taxon>
        <taxon>Agaricomycetes</taxon>
        <taxon>Agaricomycetidae</taxon>
        <taxon>Agaricales</taxon>
        <taxon>Tricholomatineae</taxon>
        <taxon>Clitocybaceae</taxon>
        <taxon>Collybia</taxon>
    </lineage>
</organism>
<evidence type="ECO:0000313" key="2">
    <source>
        <dbReference type="Proteomes" id="UP000807353"/>
    </source>
</evidence>